<dbReference type="Proteomes" id="UP000007519">
    <property type="component" value="Chromosome"/>
</dbReference>
<reference evidence="2 3" key="1">
    <citation type="journal article" date="2012" name="Stand. Genomic Sci.">
        <title>Complete genome sequencing and analysis of Saprospira grandis str. Lewin, a predatory marine bacterium.</title>
        <authorList>
            <person name="Saw J.H."/>
            <person name="Yuryev A."/>
            <person name="Kanbe M."/>
            <person name="Hou S."/>
            <person name="Young A.G."/>
            <person name="Aizawa S."/>
            <person name="Alam M."/>
        </authorList>
    </citation>
    <scope>NUCLEOTIDE SEQUENCE [LARGE SCALE GENOMIC DNA]</scope>
    <source>
        <strain evidence="2 3">Lewin</strain>
    </source>
</reference>
<accession>H6L5E1</accession>
<dbReference type="HOGENOM" id="CLU_2510791_0_0_10"/>
<keyword evidence="3" id="KW-1185">Reference proteome</keyword>
<keyword evidence="1" id="KW-0812">Transmembrane</keyword>
<feature type="transmembrane region" description="Helical" evidence="1">
    <location>
        <begin position="9"/>
        <end position="31"/>
    </location>
</feature>
<protein>
    <submittedName>
        <fullName evidence="2">Uncharacterized protein</fullName>
    </submittedName>
</protein>
<dbReference type="EMBL" id="CP002831">
    <property type="protein sequence ID" value="AFC24055.1"/>
    <property type="molecule type" value="Genomic_DNA"/>
</dbReference>
<dbReference type="OrthoDB" id="1494455at2"/>
<dbReference type="AlphaFoldDB" id="H6L5E1"/>
<gene>
    <name evidence="2" type="ordered locus">SGRA_1320</name>
</gene>
<dbReference type="STRING" id="984262.SGRA_1320"/>
<sequence length="85" mass="10242">MFKIIAREFIWLIVALIVSLPMAVVFLWFFGYTREVVNMSEIERNWVFWMYLIGYFTSFLGIYIMRFIALSIKTLTQPEAEEEEE</sequence>
<proteinExistence type="predicted"/>
<evidence type="ECO:0000313" key="2">
    <source>
        <dbReference type="EMBL" id="AFC24055.1"/>
    </source>
</evidence>
<feature type="transmembrane region" description="Helical" evidence="1">
    <location>
        <begin position="46"/>
        <end position="65"/>
    </location>
</feature>
<dbReference type="KEGG" id="sgn:SGRA_1320"/>
<organism evidence="2 3">
    <name type="scientific">Saprospira grandis (strain Lewin)</name>
    <dbReference type="NCBI Taxonomy" id="984262"/>
    <lineage>
        <taxon>Bacteria</taxon>
        <taxon>Pseudomonadati</taxon>
        <taxon>Bacteroidota</taxon>
        <taxon>Saprospiria</taxon>
        <taxon>Saprospirales</taxon>
        <taxon>Saprospiraceae</taxon>
        <taxon>Saprospira</taxon>
    </lineage>
</organism>
<dbReference type="RefSeq" id="WP_002657748.1">
    <property type="nucleotide sequence ID" value="NC_016940.1"/>
</dbReference>
<keyword evidence="1" id="KW-1133">Transmembrane helix</keyword>
<evidence type="ECO:0000256" key="1">
    <source>
        <dbReference type="SAM" id="Phobius"/>
    </source>
</evidence>
<name>H6L5E1_SAPGL</name>
<evidence type="ECO:0000313" key="3">
    <source>
        <dbReference type="Proteomes" id="UP000007519"/>
    </source>
</evidence>
<keyword evidence="1" id="KW-0472">Membrane</keyword>